<dbReference type="AlphaFoldDB" id="A0AAV3TAP7"/>
<evidence type="ECO:0000256" key="2">
    <source>
        <dbReference type="ARBA" id="ARBA00023125"/>
    </source>
</evidence>
<proteinExistence type="predicted"/>
<dbReference type="SUPFAM" id="SSF56349">
    <property type="entry name" value="DNA breaking-rejoining enzymes"/>
    <property type="match status" value="1"/>
</dbReference>
<keyword evidence="1" id="KW-0229">DNA integration</keyword>
<protein>
    <recommendedName>
        <fullName evidence="6">Core-binding (CB) domain-containing protein</fullName>
    </recommendedName>
</protein>
<organism evidence="7 8">
    <name type="scientific">Natronoarchaeum mannanilyticum</name>
    <dbReference type="NCBI Taxonomy" id="926360"/>
    <lineage>
        <taxon>Archaea</taxon>
        <taxon>Methanobacteriati</taxon>
        <taxon>Methanobacteriota</taxon>
        <taxon>Stenosarchaea group</taxon>
        <taxon>Halobacteria</taxon>
        <taxon>Halobacteriales</taxon>
        <taxon>Natronoarchaeaceae</taxon>
    </lineage>
</organism>
<dbReference type="PANTHER" id="PTHR30349:SF41">
    <property type="entry name" value="INTEGRASE_RECOMBINASE PROTEIN MJ0367-RELATED"/>
    <property type="match status" value="1"/>
</dbReference>
<dbReference type="PANTHER" id="PTHR30349">
    <property type="entry name" value="PHAGE INTEGRASE-RELATED"/>
    <property type="match status" value="1"/>
</dbReference>
<dbReference type="RefSeq" id="WP_343774382.1">
    <property type="nucleotide sequence ID" value="NZ_BAAADV010000005.1"/>
</dbReference>
<evidence type="ECO:0000256" key="4">
    <source>
        <dbReference type="PROSITE-ProRule" id="PRU01248"/>
    </source>
</evidence>
<dbReference type="InterPro" id="IPR004107">
    <property type="entry name" value="Integrase_SAM-like_N"/>
</dbReference>
<dbReference type="PROSITE" id="PS51900">
    <property type="entry name" value="CB"/>
    <property type="match status" value="1"/>
</dbReference>
<feature type="region of interest" description="Disordered" evidence="5">
    <location>
        <begin position="1"/>
        <end position="25"/>
    </location>
</feature>
<dbReference type="InterPro" id="IPR013762">
    <property type="entry name" value="Integrase-like_cat_sf"/>
</dbReference>
<accession>A0AAV3TAP7</accession>
<reference evidence="7 8" key="1">
    <citation type="journal article" date="2019" name="Int. J. Syst. Evol. Microbiol.">
        <title>The Global Catalogue of Microorganisms (GCM) 10K type strain sequencing project: providing services to taxonomists for standard genome sequencing and annotation.</title>
        <authorList>
            <consortium name="The Broad Institute Genomics Platform"/>
            <consortium name="The Broad Institute Genome Sequencing Center for Infectious Disease"/>
            <person name="Wu L."/>
            <person name="Ma J."/>
        </authorList>
    </citation>
    <scope>NUCLEOTIDE SEQUENCE [LARGE SCALE GENOMIC DNA]</scope>
    <source>
        <strain evidence="7 8">JCM 16328</strain>
    </source>
</reference>
<evidence type="ECO:0000256" key="3">
    <source>
        <dbReference type="ARBA" id="ARBA00023172"/>
    </source>
</evidence>
<evidence type="ECO:0000313" key="8">
    <source>
        <dbReference type="Proteomes" id="UP001500420"/>
    </source>
</evidence>
<comment type="caution">
    <text evidence="7">The sequence shown here is derived from an EMBL/GenBank/DDBJ whole genome shotgun (WGS) entry which is preliminary data.</text>
</comment>
<keyword evidence="8" id="KW-1185">Reference proteome</keyword>
<dbReference type="InterPro" id="IPR011010">
    <property type="entry name" value="DNA_brk_join_enz"/>
</dbReference>
<dbReference type="CDD" id="cd00397">
    <property type="entry name" value="DNA_BRE_C"/>
    <property type="match status" value="1"/>
</dbReference>
<evidence type="ECO:0000313" key="7">
    <source>
        <dbReference type="EMBL" id="GAA0676251.1"/>
    </source>
</evidence>
<feature type="compositionally biased region" description="Basic and acidic residues" evidence="5">
    <location>
        <begin position="1"/>
        <end position="11"/>
    </location>
</feature>
<keyword evidence="3" id="KW-0233">DNA recombination</keyword>
<dbReference type="InterPro" id="IPR050090">
    <property type="entry name" value="Tyrosine_recombinase_XerCD"/>
</dbReference>
<evidence type="ECO:0000259" key="6">
    <source>
        <dbReference type="PROSITE" id="PS51900"/>
    </source>
</evidence>
<dbReference type="Proteomes" id="UP001500420">
    <property type="component" value="Unassembled WGS sequence"/>
</dbReference>
<feature type="domain" description="Core-binding (CB)" evidence="6">
    <location>
        <begin position="41"/>
        <end position="125"/>
    </location>
</feature>
<dbReference type="InterPro" id="IPR010998">
    <property type="entry name" value="Integrase_recombinase_N"/>
</dbReference>
<name>A0AAV3TAP7_9EURY</name>
<evidence type="ECO:0000256" key="5">
    <source>
        <dbReference type="SAM" id="MobiDB-lite"/>
    </source>
</evidence>
<keyword evidence="2 4" id="KW-0238">DNA-binding</keyword>
<dbReference type="GO" id="GO:0006310">
    <property type="term" value="P:DNA recombination"/>
    <property type="evidence" value="ECO:0007669"/>
    <property type="project" value="UniProtKB-KW"/>
</dbReference>
<dbReference type="GO" id="GO:0003677">
    <property type="term" value="F:DNA binding"/>
    <property type="evidence" value="ECO:0007669"/>
    <property type="project" value="UniProtKB-UniRule"/>
</dbReference>
<dbReference type="Gene3D" id="1.10.443.10">
    <property type="entry name" value="Intergrase catalytic core"/>
    <property type="match status" value="1"/>
</dbReference>
<sequence>MKEVPSDKKGVPPETSLSEQIPIGPPLDGTISATTMHDEQVTPETAIEEYLESRTHEISESTLQNLRYRLKQFRLWAEDAGIEDMRELDGHDCERWKLARVNAGLAPITIQMHMRSFRQFIRWCGIVGYTEEALHELIRIPDVNKDDRRRDDALSFKRAKRIKSYLQKFEYGSFQHILFGIFWHTAMRMGSARALDVDDIEYADDGTMYLAVRHRPETDTPLKLGSEGERNVSVSDPELASAVDDYVQHQRPDVVDEYERTPLLTTRNGRASKTKIRVSVYRTTQPCLMDDCPHGKDPKTCEFLSHNKAGGCPSAVSPHAIRRSAITAHLDQGIPKEIVSERASVSVDTLTEHYDVRSKEMARTTRQEYIDDLRF</sequence>
<dbReference type="GO" id="GO:0015074">
    <property type="term" value="P:DNA integration"/>
    <property type="evidence" value="ECO:0007669"/>
    <property type="project" value="UniProtKB-KW"/>
</dbReference>
<dbReference type="InterPro" id="IPR044068">
    <property type="entry name" value="CB"/>
</dbReference>
<dbReference type="Pfam" id="PF02899">
    <property type="entry name" value="Phage_int_SAM_1"/>
    <property type="match status" value="1"/>
</dbReference>
<dbReference type="EMBL" id="BAAADV010000005">
    <property type="protein sequence ID" value="GAA0676251.1"/>
    <property type="molecule type" value="Genomic_DNA"/>
</dbReference>
<dbReference type="Gene3D" id="1.10.150.130">
    <property type="match status" value="1"/>
</dbReference>
<gene>
    <name evidence="7" type="ORF">GCM10009020_25100</name>
</gene>
<evidence type="ECO:0000256" key="1">
    <source>
        <dbReference type="ARBA" id="ARBA00022908"/>
    </source>
</evidence>